<dbReference type="Proteomes" id="UP000430021">
    <property type="component" value="Unassembled WGS sequence"/>
</dbReference>
<dbReference type="PRINTS" id="PR00473">
    <property type="entry name" value="GALCTOKINASE"/>
</dbReference>
<dbReference type="Pfam" id="PF08544">
    <property type="entry name" value="GHMP_kinases_C"/>
    <property type="match status" value="1"/>
</dbReference>
<keyword evidence="3 16" id="KW-0808">Transferase</keyword>
<dbReference type="GO" id="GO:0005829">
    <property type="term" value="C:cytosol"/>
    <property type="evidence" value="ECO:0007669"/>
    <property type="project" value="TreeGrafter"/>
</dbReference>
<evidence type="ECO:0000256" key="4">
    <source>
        <dbReference type="ARBA" id="ARBA00022723"/>
    </source>
</evidence>
<reference evidence="15 18" key="2">
    <citation type="submission" date="2020-08" db="EMBL/GenBank/DDBJ databases">
        <title>Genomic Encyclopedia of Type Strains, Phase IV (KMG-IV): sequencing the most valuable type-strain genomes for metagenomic binning, comparative biology and taxonomic classification.</title>
        <authorList>
            <person name="Goeker M."/>
        </authorList>
    </citation>
    <scope>NUCLEOTIDE SEQUENCE [LARGE SCALE GENOMIC DNA]</scope>
    <source>
        <strain evidence="15 18">DSM 8510</strain>
    </source>
</reference>
<dbReference type="InterPro" id="IPR006206">
    <property type="entry name" value="Mevalonate/galactokinase"/>
</dbReference>
<keyword evidence="10" id="KW-0119">Carbohydrate metabolism</keyword>
<dbReference type="NCBIfam" id="TIGR00131">
    <property type="entry name" value="gal_kin"/>
    <property type="match status" value="1"/>
</dbReference>
<dbReference type="InterPro" id="IPR020568">
    <property type="entry name" value="Ribosomal_Su5_D2-typ_SF"/>
</dbReference>
<dbReference type="Pfam" id="PF00288">
    <property type="entry name" value="GHMP_kinases_N"/>
    <property type="match status" value="1"/>
</dbReference>
<dbReference type="Pfam" id="PF10509">
    <property type="entry name" value="GalKase_gal_bdg"/>
    <property type="match status" value="1"/>
</dbReference>
<feature type="domain" description="GHMP kinase N-terminal" evidence="12">
    <location>
        <begin position="104"/>
        <end position="189"/>
    </location>
</feature>
<dbReference type="GO" id="GO:0004335">
    <property type="term" value="F:galactokinase activity"/>
    <property type="evidence" value="ECO:0007669"/>
    <property type="project" value="UniProtKB-UniRule"/>
</dbReference>
<dbReference type="PRINTS" id="PR00959">
    <property type="entry name" value="MEVGALKINASE"/>
</dbReference>
<dbReference type="RefSeq" id="WP_160760210.1">
    <property type="nucleotide sequence ID" value="NZ_BAAADZ010000002.1"/>
</dbReference>
<reference evidence="16 17" key="1">
    <citation type="submission" date="2019-12" db="EMBL/GenBank/DDBJ databases">
        <title>Genomic-based taxomic classification of the family Erythrobacteraceae.</title>
        <authorList>
            <person name="Xu L."/>
        </authorList>
    </citation>
    <scope>NUCLEOTIDE SEQUENCE [LARGE SCALE GENOMIC DNA]</scope>
    <source>
        <strain evidence="16 17">JCM 10282</strain>
    </source>
</reference>
<feature type="domain" description="Galactokinase N-terminal" evidence="14">
    <location>
        <begin position="15"/>
        <end position="62"/>
    </location>
</feature>
<evidence type="ECO:0000313" key="16">
    <source>
        <dbReference type="EMBL" id="MXP38137.1"/>
    </source>
</evidence>
<keyword evidence="8" id="KW-0460">Magnesium</keyword>
<dbReference type="OrthoDB" id="250531at2"/>
<dbReference type="InterPro" id="IPR019539">
    <property type="entry name" value="GalKase_N"/>
</dbReference>
<dbReference type="Gene3D" id="3.30.230.10">
    <property type="match status" value="1"/>
</dbReference>
<dbReference type="PIRSF" id="PIRSF000530">
    <property type="entry name" value="Galactokinase"/>
    <property type="match status" value="1"/>
</dbReference>
<dbReference type="PROSITE" id="PS00627">
    <property type="entry name" value="GHMP_KINASES_ATP"/>
    <property type="match status" value="1"/>
</dbReference>
<evidence type="ECO:0000256" key="9">
    <source>
        <dbReference type="ARBA" id="ARBA00023144"/>
    </source>
</evidence>
<dbReference type="InterPro" id="IPR014721">
    <property type="entry name" value="Ribsml_uS5_D2-typ_fold_subgr"/>
</dbReference>
<evidence type="ECO:0000256" key="6">
    <source>
        <dbReference type="ARBA" id="ARBA00022777"/>
    </source>
</evidence>
<evidence type="ECO:0000259" key="12">
    <source>
        <dbReference type="Pfam" id="PF00288"/>
    </source>
</evidence>
<dbReference type="InterPro" id="IPR013750">
    <property type="entry name" value="GHMP_kinase_C_dom"/>
</dbReference>
<evidence type="ECO:0000259" key="14">
    <source>
        <dbReference type="Pfam" id="PF10509"/>
    </source>
</evidence>
<dbReference type="SUPFAM" id="SSF54211">
    <property type="entry name" value="Ribosomal protein S5 domain 2-like"/>
    <property type="match status" value="1"/>
</dbReference>
<dbReference type="FunFam" id="3.30.230.10:FF:000017">
    <property type="entry name" value="Galactokinase"/>
    <property type="match status" value="1"/>
</dbReference>
<evidence type="ECO:0000256" key="2">
    <source>
        <dbReference type="ARBA" id="ARBA00022490"/>
    </source>
</evidence>
<feature type="domain" description="GHMP kinase C-terminal" evidence="13">
    <location>
        <begin position="290"/>
        <end position="364"/>
    </location>
</feature>
<evidence type="ECO:0000259" key="13">
    <source>
        <dbReference type="Pfam" id="PF08544"/>
    </source>
</evidence>
<keyword evidence="7" id="KW-0067">ATP-binding</keyword>
<dbReference type="PANTHER" id="PTHR10457:SF7">
    <property type="entry name" value="GALACTOKINASE-RELATED"/>
    <property type="match status" value="1"/>
</dbReference>
<dbReference type="InterPro" id="IPR000705">
    <property type="entry name" value="Galactokinase"/>
</dbReference>
<evidence type="ECO:0000256" key="1">
    <source>
        <dbReference type="ARBA" id="ARBA00006566"/>
    </source>
</evidence>
<dbReference type="PANTHER" id="PTHR10457">
    <property type="entry name" value="MEVALONATE KINASE/GALACTOKINASE"/>
    <property type="match status" value="1"/>
</dbReference>
<dbReference type="InterPro" id="IPR006203">
    <property type="entry name" value="GHMP_knse_ATP-bd_CS"/>
</dbReference>
<dbReference type="InterPro" id="IPR006204">
    <property type="entry name" value="GHMP_kinase_N_dom"/>
</dbReference>
<keyword evidence="4" id="KW-0479">Metal-binding</keyword>
<dbReference type="EMBL" id="WTYB01000001">
    <property type="protein sequence ID" value="MXP38137.1"/>
    <property type="molecule type" value="Genomic_DNA"/>
</dbReference>
<dbReference type="Gene3D" id="3.30.70.890">
    <property type="entry name" value="GHMP kinase, C-terminal domain"/>
    <property type="match status" value="1"/>
</dbReference>
<keyword evidence="5" id="KW-0547">Nucleotide-binding</keyword>
<keyword evidence="18" id="KW-1185">Reference proteome</keyword>
<dbReference type="AlphaFoldDB" id="A0A6I4UKL7"/>
<dbReference type="GO" id="GO:0005524">
    <property type="term" value="F:ATP binding"/>
    <property type="evidence" value="ECO:0007669"/>
    <property type="project" value="UniProtKB-UniRule"/>
</dbReference>
<keyword evidence="6 16" id="KW-0418">Kinase</keyword>
<proteinExistence type="inferred from homology"/>
<accession>A0A6I4UKL7</accession>
<comment type="caution">
    <text evidence="16">The sequence shown here is derived from an EMBL/GenBank/DDBJ whole genome shotgun (WGS) entry which is preliminary data.</text>
</comment>
<evidence type="ECO:0000256" key="5">
    <source>
        <dbReference type="ARBA" id="ARBA00022741"/>
    </source>
</evidence>
<gene>
    <name evidence="16" type="primary">galK</name>
    <name evidence="15" type="ORF">FHS52_000148</name>
    <name evidence="16" type="ORF">GRI59_05855</name>
</gene>
<dbReference type="EMBL" id="JACICE010000001">
    <property type="protein sequence ID" value="MBB3774205.1"/>
    <property type="molecule type" value="Genomic_DNA"/>
</dbReference>
<dbReference type="GO" id="GO:0046872">
    <property type="term" value="F:metal ion binding"/>
    <property type="evidence" value="ECO:0007669"/>
    <property type="project" value="UniProtKB-KW"/>
</dbReference>
<evidence type="ECO:0000256" key="8">
    <source>
        <dbReference type="ARBA" id="ARBA00022842"/>
    </source>
</evidence>
<dbReference type="SUPFAM" id="SSF55060">
    <property type="entry name" value="GHMP Kinase, C-terminal domain"/>
    <property type="match status" value="1"/>
</dbReference>
<dbReference type="InterPro" id="IPR019741">
    <property type="entry name" value="Galactokinase_CS"/>
</dbReference>
<evidence type="ECO:0000256" key="7">
    <source>
        <dbReference type="ARBA" id="ARBA00022840"/>
    </source>
</evidence>
<dbReference type="PROSITE" id="PS00106">
    <property type="entry name" value="GALACTOKINASE"/>
    <property type="match status" value="1"/>
</dbReference>
<dbReference type="Proteomes" id="UP000548685">
    <property type="component" value="Unassembled WGS sequence"/>
</dbReference>
<dbReference type="FunFam" id="3.30.70.890:FF:000001">
    <property type="entry name" value="Galactokinase"/>
    <property type="match status" value="1"/>
</dbReference>
<organism evidence="16 17">
    <name type="scientific">Erythrobacter ramosus</name>
    <dbReference type="NCBI Taxonomy" id="35811"/>
    <lineage>
        <taxon>Bacteria</taxon>
        <taxon>Pseudomonadati</taxon>
        <taxon>Pseudomonadota</taxon>
        <taxon>Alphaproteobacteria</taxon>
        <taxon>Sphingomonadales</taxon>
        <taxon>Erythrobacteraceae</taxon>
        <taxon>Erythrobacter/Porphyrobacter group</taxon>
        <taxon>Erythrobacter</taxon>
    </lineage>
</organism>
<evidence type="ECO:0000313" key="15">
    <source>
        <dbReference type="EMBL" id="MBB3774205.1"/>
    </source>
</evidence>
<evidence type="ECO:0000256" key="3">
    <source>
        <dbReference type="ARBA" id="ARBA00022679"/>
    </source>
</evidence>
<dbReference type="EC" id="2.7.1.6" evidence="11"/>
<evidence type="ECO:0000313" key="17">
    <source>
        <dbReference type="Proteomes" id="UP000430021"/>
    </source>
</evidence>
<evidence type="ECO:0000256" key="10">
    <source>
        <dbReference type="ARBA" id="ARBA00023277"/>
    </source>
</evidence>
<keyword evidence="2" id="KW-0963">Cytoplasm</keyword>
<protein>
    <recommendedName>
        <fullName evidence="11">Galactokinase</fullName>
        <ecNumber evidence="11">2.7.1.6</ecNumber>
    </recommendedName>
</protein>
<comment type="similarity">
    <text evidence="1">Belongs to the GHMP kinase family. GalK subfamily.</text>
</comment>
<dbReference type="GO" id="GO:0006012">
    <property type="term" value="P:galactose metabolic process"/>
    <property type="evidence" value="ECO:0007669"/>
    <property type="project" value="UniProtKB-UniRule"/>
</dbReference>
<evidence type="ECO:0000313" key="18">
    <source>
        <dbReference type="Proteomes" id="UP000548685"/>
    </source>
</evidence>
<sequence length="394" mass="41571">MDRRERLIARARQGFRLAYGVEPHRFFAAPGRVNLIGEHVDYNDGFVLPCAIDREAIVALGPADKDAAVPLFEAVALDMGDMASARDSFDLASPIVPSENNWQNHVRGVVQALGRDGYRVKPARIAIAGDVPIGAGLSSSAAFGVAVALACSDYSGLDLSAETLARVAQRAENDFVGCACGIMDQMASAASVADNALLLDCRSLQHMPIPIHASLAITVIDTGLRRNLTESAFNERRAQCEAAAAYFGLTALRDLDFATLEAAQTSLDRTLYRRARHVVGEIERVEPVAVALTQGDTALLAEVMREAHLSLSADFEVSLPPIDRLAGLIGEALGDAGGVRLTGAGFGGCLVAVSTHDAGIAIDESVARYNVAADLPARAETFRPVRGAAPISLG</sequence>
<name>A0A6I4UKL7_9SPHN</name>
<dbReference type="InterPro" id="IPR036554">
    <property type="entry name" value="GHMP_kinase_C_sf"/>
</dbReference>
<keyword evidence="9" id="KW-0299">Galactose metabolism</keyword>
<evidence type="ECO:0000256" key="11">
    <source>
        <dbReference type="NCBIfam" id="TIGR00131"/>
    </source>
</evidence>